<dbReference type="PROSITE" id="PS51257">
    <property type="entry name" value="PROKAR_LIPOPROTEIN"/>
    <property type="match status" value="1"/>
</dbReference>
<dbReference type="AlphaFoldDB" id="A0A4Q7PDX5"/>
<keyword evidence="2" id="KW-1185">Reference proteome</keyword>
<evidence type="ECO:0000313" key="1">
    <source>
        <dbReference type="EMBL" id="RZS98581.1"/>
    </source>
</evidence>
<comment type="caution">
    <text evidence="1">The sequence shown here is derived from an EMBL/GenBank/DDBJ whole genome shotgun (WGS) entry which is preliminary data.</text>
</comment>
<evidence type="ECO:0000313" key="2">
    <source>
        <dbReference type="Proteomes" id="UP000292209"/>
    </source>
</evidence>
<dbReference type="Proteomes" id="UP000292209">
    <property type="component" value="Unassembled WGS sequence"/>
</dbReference>
<organism evidence="1 2">
    <name type="scientific">Cecembia calidifontis</name>
    <dbReference type="NCBI Taxonomy" id="1187080"/>
    <lineage>
        <taxon>Bacteria</taxon>
        <taxon>Pseudomonadati</taxon>
        <taxon>Bacteroidota</taxon>
        <taxon>Cytophagia</taxon>
        <taxon>Cytophagales</taxon>
        <taxon>Cyclobacteriaceae</taxon>
        <taxon>Cecembia</taxon>
    </lineage>
</organism>
<proteinExistence type="predicted"/>
<gene>
    <name evidence="1" type="ORF">BC751_4243</name>
</gene>
<reference evidence="1 2" key="1">
    <citation type="submission" date="2019-02" db="EMBL/GenBank/DDBJ databases">
        <title>Genomic Encyclopedia of Archaeal and Bacterial Type Strains, Phase II (KMG-II): from individual species to whole genera.</title>
        <authorList>
            <person name="Goeker M."/>
        </authorList>
    </citation>
    <scope>NUCLEOTIDE SEQUENCE [LARGE SCALE GENOMIC DNA]</scope>
    <source>
        <strain evidence="1 2">DSM 21411</strain>
    </source>
</reference>
<accession>A0A4Q7PDX5</accession>
<dbReference type="EMBL" id="SGXG01000001">
    <property type="protein sequence ID" value="RZS98581.1"/>
    <property type="molecule type" value="Genomic_DNA"/>
</dbReference>
<name>A0A4Q7PDX5_9BACT</name>
<sequence length="133" mass="15373">MKYVLFICFLSIFSFVSCQSESAKFRKYTKELDIVFDRPALVINLDSCSSCYSVFFQSVKKFELKNYIIVVIAKESKKANLLSNSKNANVFHDVKNLAFNYQILESLPRIYLTDGTVIEVISPEIIDRFIDEN</sequence>
<protein>
    <submittedName>
        <fullName evidence="1">Uncharacterized protein</fullName>
    </submittedName>
</protein>